<sequence>MSIESKKNNINFRLKRDILKRDLNSDVRIISSSKYNLGELMPPALLPYSSSKDDDHLLLKANIADIQDCYSKTEDDALLLLKAEKTELIDSYSNSEDDALLLLKANDTDLSNYVDLTSAQTITGQKYFDITRVFSMSKLGKIDIPILRAGGEDILVRELNDWMAVQNNVAKLVIGENLYVVAKEVTDYWWDGTDLKVLEVELSDMNNVVSTLGVATVGGNAITDILIDGNVLTPAKNKNFVETDYDQSVLFEREEEQDQLQIFKVLQIPNQKMMLYCY</sequence>
<name>A0A5J4WNU2_9EUKA</name>
<evidence type="ECO:0000313" key="1">
    <source>
        <dbReference type="EMBL" id="KAA6396085.1"/>
    </source>
</evidence>
<protein>
    <submittedName>
        <fullName evidence="1">Uncharacterized protein</fullName>
    </submittedName>
</protein>
<gene>
    <name evidence="1" type="ORF">EZS28_008389</name>
</gene>
<dbReference type="AlphaFoldDB" id="A0A5J4WNU2"/>
<accession>A0A5J4WNU2</accession>
<proteinExistence type="predicted"/>
<dbReference type="EMBL" id="SNRW01001521">
    <property type="protein sequence ID" value="KAA6396085.1"/>
    <property type="molecule type" value="Genomic_DNA"/>
</dbReference>
<reference evidence="1 2" key="1">
    <citation type="submission" date="2019-03" db="EMBL/GenBank/DDBJ databases">
        <title>Single cell metagenomics reveals metabolic interactions within the superorganism composed of flagellate Streblomastix strix and complex community of Bacteroidetes bacteria on its surface.</title>
        <authorList>
            <person name="Treitli S.C."/>
            <person name="Kolisko M."/>
            <person name="Husnik F."/>
            <person name="Keeling P."/>
            <person name="Hampl V."/>
        </authorList>
    </citation>
    <scope>NUCLEOTIDE SEQUENCE [LARGE SCALE GENOMIC DNA]</scope>
    <source>
        <strain evidence="1">ST1C</strain>
    </source>
</reference>
<evidence type="ECO:0000313" key="2">
    <source>
        <dbReference type="Proteomes" id="UP000324800"/>
    </source>
</evidence>
<dbReference type="Proteomes" id="UP000324800">
    <property type="component" value="Unassembled WGS sequence"/>
</dbReference>
<organism evidence="1 2">
    <name type="scientific">Streblomastix strix</name>
    <dbReference type="NCBI Taxonomy" id="222440"/>
    <lineage>
        <taxon>Eukaryota</taxon>
        <taxon>Metamonada</taxon>
        <taxon>Preaxostyla</taxon>
        <taxon>Oxymonadida</taxon>
        <taxon>Streblomastigidae</taxon>
        <taxon>Streblomastix</taxon>
    </lineage>
</organism>
<comment type="caution">
    <text evidence="1">The sequence shown here is derived from an EMBL/GenBank/DDBJ whole genome shotgun (WGS) entry which is preliminary data.</text>
</comment>